<dbReference type="AlphaFoldDB" id="A0A8B3CPG5"/>
<evidence type="ECO:0000313" key="1">
    <source>
        <dbReference type="EMBL" id="RHX86090.1"/>
    </source>
</evidence>
<accession>A0A8B3CPG5</accession>
<organism evidence="1 2">
    <name type="scientific">Leptospira stimsonii</name>
    <dbReference type="NCBI Taxonomy" id="2202203"/>
    <lineage>
        <taxon>Bacteria</taxon>
        <taxon>Pseudomonadati</taxon>
        <taxon>Spirochaetota</taxon>
        <taxon>Spirochaetia</taxon>
        <taxon>Leptospirales</taxon>
        <taxon>Leptospiraceae</taxon>
        <taxon>Leptospira</taxon>
    </lineage>
</organism>
<sequence>MHGSAGGVGGNQRISFEEFPNEFEATTRILYDCTVSGEKKSIDREMPYQDIRFLECTFERLLHPNWGR</sequence>
<name>A0A8B3CPG5_9LEPT</name>
<reference evidence="2" key="1">
    <citation type="submission" date="2018-05" db="EMBL/GenBank/DDBJ databases">
        <title>Leptospira yasudae sp. nov. and Leptospira stimsonii sp. nov., two pathogenic species of the genus Leptospira isolated from environmental sources.</title>
        <authorList>
            <person name="Casanovas-Massana A."/>
            <person name="Hamond C."/>
            <person name="Santos L.A."/>
            <person name="Hacker K.P."/>
            <person name="Balassiano I."/>
            <person name="Medeiros M.A."/>
            <person name="Reis M.G."/>
            <person name="Ko A.I."/>
            <person name="Wunder E.A."/>
        </authorList>
    </citation>
    <scope>NUCLEOTIDE SEQUENCE [LARGE SCALE GENOMIC DNA]</scope>
    <source>
        <strain evidence="2">AMB6-RJ</strain>
    </source>
</reference>
<proteinExistence type="predicted"/>
<comment type="caution">
    <text evidence="1">The sequence shown here is derived from an EMBL/GenBank/DDBJ whole genome shotgun (WGS) entry which is preliminary data.</text>
</comment>
<evidence type="ECO:0000313" key="2">
    <source>
        <dbReference type="Proteomes" id="UP000266669"/>
    </source>
</evidence>
<dbReference type="EMBL" id="QHCS01000002">
    <property type="protein sequence ID" value="RHX86090.1"/>
    <property type="molecule type" value="Genomic_DNA"/>
</dbReference>
<protein>
    <submittedName>
        <fullName evidence="1">Uncharacterized protein</fullName>
    </submittedName>
</protein>
<dbReference type="Proteomes" id="UP000266669">
    <property type="component" value="Unassembled WGS sequence"/>
</dbReference>
<gene>
    <name evidence="1" type="ORF">DLM78_09455</name>
</gene>